<evidence type="ECO:0000256" key="3">
    <source>
        <dbReference type="ARBA" id="ARBA00022475"/>
    </source>
</evidence>
<keyword evidence="6" id="KW-1185">Reference proteome</keyword>
<dbReference type="OrthoDB" id="5869902at2759"/>
<comment type="caution">
    <text evidence="5">The sequence shown here is derived from an EMBL/GenBank/DDBJ whole genome shotgun (WGS) entry which is preliminary data.</text>
</comment>
<dbReference type="GO" id="GO:0010314">
    <property type="term" value="F:phosphatidylinositol-5-phosphate binding"/>
    <property type="evidence" value="ECO:0007669"/>
    <property type="project" value="TreeGrafter"/>
</dbReference>
<keyword evidence="4" id="KW-0472">Membrane</keyword>
<dbReference type="PANTHER" id="PTHR21630">
    <property type="entry name" value="VEPH-A/MELTED"/>
    <property type="match status" value="1"/>
</dbReference>
<dbReference type="GO" id="GO:0005886">
    <property type="term" value="C:plasma membrane"/>
    <property type="evidence" value="ECO:0007669"/>
    <property type="project" value="UniProtKB-SubCell"/>
</dbReference>
<gene>
    <name evidence="5" type="ORF">PPERSA_07919</name>
</gene>
<protein>
    <submittedName>
        <fullName evidence="5">Armadillo-type fold</fullName>
    </submittedName>
</protein>
<keyword evidence="3" id="KW-1003">Cell membrane</keyword>
<comment type="subcellular location">
    <subcellularLocation>
        <location evidence="2">Cell membrane</location>
    </subcellularLocation>
    <subcellularLocation>
        <location evidence="1">Endomembrane system</location>
        <topology evidence="1">Peripheral membrane protein</topology>
    </subcellularLocation>
</comment>
<evidence type="ECO:0000256" key="4">
    <source>
        <dbReference type="ARBA" id="ARBA00023136"/>
    </source>
</evidence>
<reference evidence="5 6" key="1">
    <citation type="journal article" date="2015" name="Sci. Rep.">
        <title>Genome of the facultative scuticociliatosis pathogen Pseudocohnilembus persalinus provides insight into its virulence through horizontal gene transfer.</title>
        <authorList>
            <person name="Xiong J."/>
            <person name="Wang G."/>
            <person name="Cheng J."/>
            <person name="Tian M."/>
            <person name="Pan X."/>
            <person name="Warren A."/>
            <person name="Jiang C."/>
            <person name="Yuan D."/>
            <person name="Miao W."/>
        </authorList>
    </citation>
    <scope>NUCLEOTIDE SEQUENCE [LARGE SCALE GENOMIC DNA]</scope>
    <source>
        <strain evidence="5">36N120E</strain>
    </source>
</reference>
<dbReference type="AlphaFoldDB" id="A0A0V0QX69"/>
<sequence>MAAWSSEKTTEEGTYGDQITAALLSNASGFYEAFIKPANMKLAIPVVKNALTKNNGKLSDTLNTPCTTTLQYINMNAPKLITENAGLFWQIGLKTQNKSLITSIAGKCANFKKEFIESIPEFLTFYEDELSSTEKLQCQAVISYCCEWGPEQCIKKLNVIMEELEGMNKYYGSQAIEKLAKKYPDEIFKHEQIIQDNLLSDKDFGYFGGLIYGAIGQFTKDEKIMKSCIQILLDAIQADQINQVALLASGIKSIAQGGEKQKEILKKDFQSQLEKLKTSQNAQLAEQINQTLDIIHERSLEKVEIKMEELKKEMVDYVNSQIDTIKKNYNNAVKTLPMPVDIEVKKNIMNTIFLKFECAMCKNTECIYAGTKQEGGEFFKTKTREVNKWCKVASNVFSLGKSVFAGDVGGALGSLAETFCNATSDDQGAKHFKALMEEPFLTSSEQDRLILQLREAKYFNSFSFQAEANGWVCYVCVPFDRKEEPAKQQQSCACNIF</sequence>
<dbReference type="SUPFAM" id="SSF48371">
    <property type="entry name" value="ARM repeat"/>
    <property type="match status" value="1"/>
</dbReference>
<dbReference type="Proteomes" id="UP000054937">
    <property type="component" value="Unassembled WGS sequence"/>
</dbReference>
<organism evidence="5 6">
    <name type="scientific">Pseudocohnilembus persalinus</name>
    <name type="common">Ciliate</name>
    <dbReference type="NCBI Taxonomy" id="266149"/>
    <lineage>
        <taxon>Eukaryota</taxon>
        <taxon>Sar</taxon>
        <taxon>Alveolata</taxon>
        <taxon>Ciliophora</taxon>
        <taxon>Intramacronucleata</taxon>
        <taxon>Oligohymenophorea</taxon>
        <taxon>Scuticociliatia</taxon>
        <taxon>Philasterida</taxon>
        <taxon>Pseudocohnilembidae</taxon>
        <taxon>Pseudocohnilembus</taxon>
    </lineage>
</organism>
<evidence type="ECO:0000313" key="5">
    <source>
        <dbReference type="EMBL" id="KRX06685.1"/>
    </source>
</evidence>
<name>A0A0V0QX69_PSEPJ</name>
<evidence type="ECO:0000313" key="6">
    <source>
        <dbReference type="Proteomes" id="UP000054937"/>
    </source>
</evidence>
<dbReference type="InterPro" id="IPR039888">
    <property type="entry name" value="Melted-like"/>
</dbReference>
<dbReference type="EMBL" id="LDAU01000093">
    <property type="protein sequence ID" value="KRX06685.1"/>
    <property type="molecule type" value="Genomic_DNA"/>
</dbReference>
<accession>A0A0V0QX69</accession>
<proteinExistence type="predicted"/>
<evidence type="ECO:0000256" key="2">
    <source>
        <dbReference type="ARBA" id="ARBA00004236"/>
    </source>
</evidence>
<dbReference type="GO" id="GO:0012505">
    <property type="term" value="C:endomembrane system"/>
    <property type="evidence" value="ECO:0007669"/>
    <property type="project" value="UniProtKB-SubCell"/>
</dbReference>
<dbReference type="InterPro" id="IPR016024">
    <property type="entry name" value="ARM-type_fold"/>
</dbReference>
<dbReference type="InParanoid" id="A0A0V0QX69"/>
<dbReference type="GO" id="GO:0009966">
    <property type="term" value="P:regulation of signal transduction"/>
    <property type="evidence" value="ECO:0007669"/>
    <property type="project" value="TreeGrafter"/>
</dbReference>
<dbReference type="PANTHER" id="PTHR21630:SF10">
    <property type="entry name" value="VENTRICULAR ZONE-EXPRESSED PH DOMAIN-CONTAINING PROTEIN HOMOLOG 1"/>
    <property type="match status" value="1"/>
</dbReference>
<evidence type="ECO:0000256" key="1">
    <source>
        <dbReference type="ARBA" id="ARBA00004184"/>
    </source>
</evidence>